<protein>
    <recommendedName>
        <fullName evidence="4">Leucine rich repeat variant</fullName>
    </recommendedName>
</protein>
<feature type="compositionally biased region" description="Low complexity" evidence="1">
    <location>
        <begin position="114"/>
        <end position="126"/>
    </location>
</feature>
<evidence type="ECO:0000313" key="3">
    <source>
        <dbReference type="Proteomes" id="UP001500902"/>
    </source>
</evidence>
<organism evidence="2 3">
    <name type="scientific">Nonomuraea antimicrobica</name>
    <dbReference type="NCBI Taxonomy" id="561173"/>
    <lineage>
        <taxon>Bacteria</taxon>
        <taxon>Bacillati</taxon>
        <taxon>Actinomycetota</taxon>
        <taxon>Actinomycetes</taxon>
        <taxon>Streptosporangiales</taxon>
        <taxon>Streptosporangiaceae</taxon>
        <taxon>Nonomuraea</taxon>
    </lineage>
</organism>
<proteinExistence type="predicted"/>
<sequence>MGEFVGIDPRGAQVLILRLEAGEGFLSRTRSGLDAAIAEAGPDWAGHQGSTALHRAVAFFHESQQDLRWRVDTVEQLVPVRERGLLTADFPFTSEAEAREVAQTAATPLRAPLEDAALGDAAPGDATPEDEDEPGGPARVPADMASQVGDPAFAAALLAALGTDAVTRLLDAGERVIAEAFAGAERTGRLGDEWYALVDDAPATALTSLVTLATQSGTFLDRVAVALLGRTPEPGWSPRDLVAAYDGRPLAFQQLLADHPREARVLLEAATGDPASERTLRAALAPDTGADGLRARALTNLRTMDPVPWAEPPAAPQVDPRTVQKAVQNSGLRIDPRMGPQMGDG</sequence>
<feature type="region of interest" description="Disordered" evidence="1">
    <location>
        <begin position="305"/>
        <end position="345"/>
    </location>
</feature>
<dbReference type="RefSeq" id="WP_344880903.1">
    <property type="nucleotide sequence ID" value="NZ_BAAAZP010000082.1"/>
</dbReference>
<keyword evidence="3" id="KW-1185">Reference proteome</keyword>
<gene>
    <name evidence="2" type="ORF">GCM10022224_043890</name>
</gene>
<feature type="region of interest" description="Disordered" evidence="1">
    <location>
        <begin position="99"/>
        <end position="144"/>
    </location>
</feature>
<name>A0ABP7BZW6_9ACTN</name>
<dbReference type="EMBL" id="BAAAZP010000082">
    <property type="protein sequence ID" value="GAA3674822.1"/>
    <property type="molecule type" value="Genomic_DNA"/>
</dbReference>
<evidence type="ECO:0008006" key="4">
    <source>
        <dbReference type="Google" id="ProtNLM"/>
    </source>
</evidence>
<evidence type="ECO:0000256" key="1">
    <source>
        <dbReference type="SAM" id="MobiDB-lite"/>
    </source>
</evidence>
<dbReference type="Proteomes" id="UP001500902">
    <property type="component" value="Unassembled WGS sequence"/>
</dbReference>
<accession>A0ABP7BZW6</accession>
<comment type="caution">
    <text evidence="2">The sequence shown here is derived from an EMBL/GenBank/DDBJ whole genome shotgun (WGS) entry which is preliminary data.</text>
</comment>
<reference evidence="3" key="1">
    <citation type="journal article" date="2019" name="Int. J. Syst. Evol. Microbiol.">
        <title>The Global Catalogue of Microorganisms (GCM) 10K type strain sequencing project: providing services to taxonomists for standard genome sequencing and annotation.</title>
        <authorList>
            <consortium name="The Broad Institute Genomics Platform"/>
            <consortium name="The Broad Institute Genome Sequencing Center for Infectious Disease"/>
            <person name="Wu L."/>
            <person name="Ma J."/>
        </authorList>
    </citation>
    <scope>NUCLEOTIDE SEQUENCE [LARGE SCALE GENOMIC DNA]</scope>
    <source>
        <strain evidence="3">JCM 16904</strain>
    </source>
</reference>
<evidence type="ECO:0000313" key="2">
    <source>
        <dbReference type="EMBL" id="GAA3674822.1"/>
    </source>
</evidence>